<sequence>MATVEEIQCFKRAMEAAYGLFDTLTEAEAEMWEPPDNPGAGGHRGRYLWTDAFGVVNFITLAKETVSPVYLVLAKRLVNAVHNVLGWEGDGSARLYPATEEEPLKGGLRMGKTEAEAEGDAQFHYSLILWIFVLNRLALATGEIKYNRLAVQLAKAVFAAFIKWDGTGLRLAWKVSADRRVILVPEEGHFDAAAGYAVLQLVQEAAEQLDGAWGILSREIASYHLILGRVGRPTICQGPLDYGMGLWLLQFFRDEDWALELMNECLILATRALIWFPKTDIARRAAFRELSTCLGLKCHGVGMGNTVEMQAVMMFWPSHYEIWVPDQLKPLTLVTYAAALTAISGYGSLDLTQEATSFPAIFARGGTSNGLVIQRRHLPPEDAWSTVGVKDGSLDMAGNCGNMSSAIGPISLDEGLLTRVPETELDPTGSYHTALVRIFNTNTSKIIHSRFKVSGSPPRYCHTGDYEMDGVPGTQSKIVLSFVDPAGAKTGRALPTGLPVDTLPLPDGSKIEASLVDVSNPGVFVRVSDLGLTDTTSLDPASVEADPPFKERLEQIRQAGAAKMGLDPTIQSVPKIVLIFPPPMRSSAPKFDIRCLALSMGQAHKVVPLTLGLCLGAAVRLPGTIPNQLVQGKGNDGVVTIGHPSGRLEVGTTLSGDRIISAELHRTARVLMKGDVFY</sequence>
<dbReference type="InterPro" id="IPR007400">
    <property type="entry name" value="PrpF-like"/>
</dbReference>
<evidence type="ECO:0000256" key="2">
    <source>
        <dbReference type="ARBA" id="ARBA00023235"/>
    </source>
</evidence>
<evidence type="ECO:0000313" key="3">
    <source>
        <dbReference type="EMBL" id="KAK0645884.1"/>
    </source>
</evidence>
<comment type="caution">
    <text evidence="3">The sequence shown here is derived from an EMBL/GenBank/DDBJ whole genome shotgun (WGS) entry which is preliminary data.</text>
</comment>
<dbReference type="EMBL" id="JAULSV010000004">
    <property type="protein sequence ID" value="KAK0645884.1"/>
    <property type="molecule type" value="Genomic_DNA"/>
</dbReference>
<name>A0AA39Y4H7_9PEZI</name>
<evidence type="ECO:0000256" key="1">
    <source>
        <dbReference type="ARBA" id="ARBA00007673"/>
    </source>
</evidence>
<organism evidence="3 4">
    <name type="scientific">Cercophora newfieldiana</name>
    <dbReference type="NCBI Taxonomy" id="92897"/>
    <lineage>
        <taxon>Eukaryota</taxon>
        <taxon>Fungi</taxon>
        <taxon>Dikarya</taxon>
        <taxon>Ascomycota</taxon>
        <taxon>Pezizomycotina</taxon>
        <taxon>Sordariomycetes</taxon>
        <taxon>Sordariomycetidae</taxon>
        <taxon>Sordariales</taxon>
        <taxon>Lasiosphaeriaceae</taxon>
        <taxon>Cercophora</taxon>
    </lineage>
</organism>
<protein>
    <submittedName>
        <fullName evidence="3">PrpF protein-domain-containing protein</fullName>
    </submittedName>
</protein>
<keyword evidence="4" id="KW-1185">Reference proteome</keyword>
<dbReference type="PANTHER" id="PTHR43709:SF2">
    <property type="entry name" value="DUF453 DOMAIN PROTEIN (AFU_ORTHOLOGUE AFUA_6G00360)"/>
    <property type="match status" value="1"/>
</dbReference>
<dbReference type="Gene3D" id="3.10.310.10">
    <property type="entry name" value="Diaminopimelate Epimerase, Chain A, domain 1"/>
    <property type="match status" value="2"/>
</dbReference>
<dbReference type="AlphaFoldDB" id="A0AA39Y4H7"/>
<dbReference type="GO" id="GO:0016853">
    <property type="term" value="F:isomerase activity"/>
    <property type="evidence" value="ECO:0007669"/>
    <property type="project" value="UniProtKB-KW"/>
</dbReference>
<proteinExistence type="inferred from homology"/>
<dbReference type="PANTHER" id="PTHR43709">
    <property type="entry name" value="ACONITATE ISOMERASE-RELATED"/>
    <property type="match status" value="1"/>
</dbReference>
<dbReference type="Proteomes" id="UP001174936">
    <property type="component" value="Unassembled WGS sequence"/>
</dbReference>
<gene>
    <name evidence="3" type="ORF">B0T16DRAFT_328699</name>
</gene>
<dbReference type="SUPFAM" id="SSF54506">
    <property type="entry name" value="Diaminopimelate epimerase-like"/>
    <property type="match status" value="2"/>
</dbReference>
<keyword evidence="2" id="KW-0413">Isomerase</keyword>
<dbReference type="Pfam" id="PF04303">
    <property type="entry name" value="PrpF"/>
    <property type="match status" value="1"/>
</dbReference>
<reference evidence="3" key="1">
    <citation type="submission" date="2023-06" db="EMBL/GenBank/DDBJ databases">
        <title>Genome-scale phylogeny and comparative genomics of the fungal order Sordariales.</title>
        <authorList>
            <consortium name="Lawrence Berkeley National Laboratory"/>
            <person name="Hensen N."/>
            <person name="Bonometti L."/>
            <person name="Westerberg I."/>
            <person name="Brannstrom I.O."/>
            <person name="Guillou S."/>
            <person name="Cros-Aarteil S."/>
            <person name="Calhoun S."/>
            <person name="Haridas S."/>
            <person name="Kuo A."/>
            <person name="Mondo S."/>
            <person name="Pangilinan J."/>
            <person name="Riley R."/>
            <person name="Labutti K."/>
            <person name="Andreopoulos B."/>
            <person name="Lipzen A."/>
            <person name="Chen C."/>
            <person name="Yanf M."/>
            <person name="Daum C."/>
            <person name="Ng V."/>
            <person name="Clum A."/>
            <person name="Steindorff A."/>
            <person name="Ohm R."/>
            <person name="Martin F."/>
            <person name="Silar P."/>
            <person name="Natvig D."/>
            <person name="Lalanne C."/>
            <person name="Gautier V."/>
            <person name="Ament-Velasquez S.L."/>
            <person name="Kruys A."/>
            <person name="Hutchinson M.I."/>
            <person name="Powell A.J."/>
            <person name="Barry K."/>
            <person name="Miller A.N."/>
            <person name="Grigoriev I.V."/>
            <person name="Debuchy R."/>
            <person name="Gladieux P."/>
            <person name="Thoren M.H."/>
            <person name="Johannesson H."/>
        </authorList>
    </citation>
    <scope>NUCLEOTIDE SEQUENCE</scope>
    <source>
        <strain evidence="3">SMH2532-1</strain>
    </source>
</reference>
<comment type="similarity">
    <text evidence="1">Belongs to the PrpF family.</text>
</comment>
<accession>A0AA39Y4H7</accession>
<evidence type="ECO:0000313" key="4">
    <source>
        <dbReference type="Proteomes" id="UP001174936"/>
    </source>
</evidence>